<organism evidence="1 2">
    <name type="scientific">Massilia mucilaginosa</name>
    <dbReference type="NCBI Taxonomy" id="2609282"/>
    <lineage>
        <taxon>Bacteria</taxon>
        <taxon>Pseudomonadati</taxon>
        <taxon>Pseudomonadota</taxon>
        <taxon>Betaproteobacteria</taxon>
        <taxon>Burkholderiales</taxon>
        <taxon>Oxalobacteraceae</taxon>
        <taxon>Telluria group</taxon>
        <taxon>Massilia</taxon>
    </lineage>
</organism>
<protein>
    <submittedName>
        <fullName evidence="1">Uncharacterized protein</fullName>
    </submittedName>
</protein>
<reference evidence="1 2" key="1">
    <citation type="submission" date="2019-10" db="EMBL/GenBank/DDBJ databases">
        <title>Taxonomy of Antarctic Massilia spp.: description of Massilia rubra sp. nov., Massilia aquatica sp. nov., Massilia mucilaginosa sp. nov., Massilia frigida sp. nov. isolated from streams, lakes and regoliths.</title>
        <authorList>
            <person name="Holochova P."/>
            <person name="Sedlacek I."/>
            <person name="Kralova S."/>
            <person name="Maslanova I."/>
            <person name="Busse H.-J."/>
            <person name="Stankova E."/>
            <person name="Vrbovska V."/>
            <person name="Kovarovic V."/>
            <person name="Bartak M."/>
            <person name="Svec P."/>
            <person name="Pantucek R."/>
        </authorList>
    </citation>
    <scope>NUCLEOTIDE SEQUENCE [LARGE SCALE GENOMIC DNA]</scope>
    <source>
        <strain evidence="1 2">CCM 8733</strain>
    </source>
</reference>
<evidence type="ECO:0000313" key="2">
    <source>
        <dbReference type="Proteomes" id="UP000609726"/>
    </source>
</evidence>
<gene>
    <name evidence="1" type="ORF">F2P45_27275</name>
</gene>
<evidence type="ECO:0000313" key="1">
    <source>
        <dbReference type="EMBL" id="NHZ92680.1"/>
    </source>
</evidence>
<accession>A0ABX0P0E8</accession>
<sequence length="205" mass="23450">MNREQLAAIFEEHEHADARLLSQAESSGVSEKWGTGLPPLTLEPYDNELRGDTPSPFLKRASGPGKNRFRYLFDQQARVVSMTWYSALMDDGLWMHADEVTTYDGQGACEVRFGSVCGHAGNATLQRVTYGSMRDGRIQKTWTLHAQGDYLETDFHYDDARVSAVNMRLWYQIYIERNFIVKHDGDRVSITEVSNGKVHQIYPRR</sequence>
<dbReference type="Proteomes" id="UP000609726">
    <property type="component" value="Unassembled WGS sequence"/>
</dbReference>
<keyword evidence="2" id="KW-1185">Reference proteome</keyword>
<dbReference type="RefSeq" id="WP_166881375.1">
    <property type="nucleotide sequence ID" value="NZ_WHJH01000051.1"/>
</dbReference>
<proteinExistence type="predicted"/>
<name>A0ABX0P0E8_9BURK</name>
<dbReference type="EMBL" id="WHJH01000051">
    <property type="protein sequence ID" value="NHZ92680.1"/>
    <property type="molecule type" value="Genomic_DNA"/>
</dbReference>
<comment type="caution">
    <text evidence="1">The sequence shown here is derived from an EMBL/GenBank/DDBJ whole genome shotgun (WGS) entry which is preliminary data.</text>
</comment>